<name>M1D9S0_SOLTU</name>
<accession>M1D9S0</accession>
<protein>
    <submittedName>
        <fullName evidence="1">Uncharacterized protein</fullName>
    </submittedName>
</protein>
<organism evidence="1 2">
    <name type="scientific">Solanum tuberosum</name>
    <name type="common">Potato</name>
    <dbReference type="NCBI Taxonomy" id="4113"/>
    <lineage>
        <taxon>Eukaryota</taxon>
        <taxon>Viridiplantae</taxon>
        <taxon>Streptophyta</taxon>
        <taxon>Embryophyta</taxon>
        <taxon>Tracheophyta</taxon>
        <taxon>Spermatophyta</taxon>
        <taxon>Magnoliopsida</taxon>
        <taxon>eudicotyledons</taxon>
        <taxon>Gunneridae</taxon>
        <taxon>Pentapetalae</taxon>
        <taxon>asterids</taxon>
        <taxon>lamiids</taxon>
        <taxon>Solanales</taxon>
        <taxon>Solanaceae</taxon>
        <taxon>Solanoideae</taxon>
        <taxon>Solaneae</taxon>
        <taxon>Solanum</taxon>
    </lineage>
</organism>
<dbReference type="HOGENOM" id="CLU_2162936_0_0_1"/>
<sequence length="111" mass="11793">MVICACQEIGNSVHNVLNLHIVSRFIAQHICNNKRVQFNLQVVITMATGGTRAAGVRWCCCCSPALELRSGSLARVAGHAGTAASPWNLWWMLADRRSPAGVAACASSPGC</sequence>
<dbReference type="Gramene" id="PGSC0003DMT400085562">
    <property type="protein sequence ID" value="PGSC0003DMT400085562"/>
    <property type="gene ID" value="PGSC0003DMG400035133"/>
</dbReference>
<proteinExistence type="predicted"/>
<dbReference type="Proteomes" id="UP000011115">
    <property type="component" value="Unassembled WGS sequence"/>
</dbReference>
<reference evidence="2" key="1">
    <citation type="journal article" date="2011" name="Nature">
        <title>Genome sequence and analysis of the tuber crop potato.</title>
        <authorList>
            <consortium name="The Potato Genome Sequencing Consortium"/>
        </authorList>
    </citation>
    <scope>NUCLEOTIDE SEQUENCE [LARGE SCALE GENOMIC DNA]</scope>
    <source>
        <strain evidence="2">cv. DM1-3 516 R44</strain>
    </source>
</reference>
<dbReference type="InParanoid" id="M1D9S0"/>
<dbReference type="EnsemblPlants" id="PGSC0003DMT400085562">
    <property type="protein sequence ID" value="PGSC0003DMT400085562"/>
    <property type="gene ID" value="PGSC0003DMG400035133"/>
</dbReference>
<keyword evidence="2" id="KW-1185">Reference proteome</keyword>
<reference evidence="1" key="2">
    <citation type="submission" date="2015-06" db="UniProtKB">
        <authorList>
            <consortium name="EnsemblPlants"/>
        </authorList>
    </citation>
    <scope>IDENTIFICATION</scope>
    <source>
        <strain evidence="1">DM1-3 516 R44</strain>
    </source>
</reference>
<evidence type="ECO:0000313" key="1">
    <source>
        <dbReference type="EnsemblPlants" id="PGSC0003DMT400085562"/>
    </source>
</evidence>
<dbReference type="AlphaFoldDB" id="M1D9S0"/>
<dbReference type="PaxDb" id="4113-PGSC0003DMT400085562"/>
<evidence type="ECO:0000313" key="2">
    <source>
        <dbReference type="Proteomes" id="UP000011115"/>
    </source>
</evidence>